<sequence>MRAQFLFSELISTKRGLINVDALLFIAYVVSLLGIQLNDELLVNLRTQLRTLWNRLKYSRHFFRIHFYPPGKAILLSHTQSIPNPQLLLSTFPNANRIAFFYLI</sequence>
<evidence type="ECO:0000313" key="1">
    <source>
        <dbReference type="EMBL" id="CAL1241225.1"/>
    </source>
</evidence>
<dbReference type="EMBL" id="OZ026884">
    <property type="protein sequence ID" value="CAL1241225.1"/>
    <property type="molecule type" value="Genomic_DNA"/>
</dbReference>
<protein>
    <recommendedName>
        <fullName evidence="3">Transposase DDE domain-containing protein</fullName>
    </recommendedName>
</protein>
<proteinExistence type="predicted"/>
<dbReference type="Proteomes" id="UP001497493">
    <property type="component" value="Chromosome"/>
</dbReference>
<evidence type="ECO:0008006" key="3">
    <source>
        <dbReference type="Google" id="ProtNLM"/>
    </source>
</evidence>
<name>A0ABM9NKR2_9GAMM</name>
<reference evidence="1 2" key="1">
    <citation type="submission" date="2024-04" db="EMBL/GenBank/DDBJ databases">
        <authorList>
            <person name="Cremers G."/>
        </authorList>
    </citation>
    <scope>NUCLEOTIDE SEQUENCE [LARGE SCALE GENOMIC DNA]</scope>
    <source>
        <strain evidence="1">MeCH1-AG</strain>
    </source>
</reference>
<gene>
    <name evidence="1" type="ORF">MECH1_V1_2449</name>
</gene>
<evidence type="ECO:0000313" key="2">
    <source>
        <dbReference type="Proteomes" id="UP001497493"/>
    </source>
</evidence>
<accession>A0ABM9NKR2</accession>
<keyword evidence="2" id="KW-1185">Reference proteome</keyword>
<organism evidence="1 2">
    <name type="scientific">Candidatus Methylocalor cossyra</name>
    <dbReference type="NCBI Taxonomy" id="3108543"/>
    <lineage>
        <taxon>Bacteria</taxon>
        <taxon>Pseudomonadati</taxon>
        <taxon>Pseudomonadota</taxon>
        <taxon>Gammaproteobacteria</taxon>
        <taxon>Methylococcales</taxon>
        <taxon>Methylococcaceae</taxon>
        <taxon>Candidatus Methylocalor</taxon>
    </lineage>
</organism>